<dbReference type="GO" id="GO:0000162">
    <property type="term" value="P:L-tryptophan biosynthetic process"/>
    <property type="evidence" value="ECO:0007669"/>
    <property type="project" value="TreeGrafter"/>
</dbReference>
<dbReference type="InterPro" id="IPR006805">
    <property type="entry name" value="Anth_synth_I_N"/>
</dbReference>
<gene>
    <name evidence="3" type="ORF">RHGRI_024494</name>
</gene>
<evidence type="ECO:0000259" key="2">
    <source>
        <dbReference type="Pfam" id="PF04715"/>
    </source>
</evidence>
<dbReference type="Gene3D" id="3.60.120.10">
    <property type="entry name" value="Anthranilate synthase"/>
    <property type="match status" value="3"/>
</dbReference>
<organism evidence="3 4">
    <name type="scientific">Rhododendron griersonianum</name>
    <dbReference type="NCBI Taxonomy" id="479676"/>
    <lineage>
        <taxon>Eukaryota</taxon>
        <taxon>Viridiplantae</taxon>
        <taxon>Streptophyta</taxon>
        <taxon>Embryophyta</taxon>
        <taxon>Tracheophyta</taxon>
        <taxon>Spermatophyta</taxon>
        <taxon>Magnoliopsida</taxon>
        <taxon>eudicotyledons</taxon>
        <taxon>Gunneridae</taxon>
        <taxon>Pentapetalae</taxon>
        <taxon>asterids</taxon>
        <taxon>Ericales</taxon>
        <taxon>Ericaceae</taxon>
        <taxon>Ericoideae</taxon>
        <taxon>Rhodoreae</taxon>
        <taxon>Rhododendron</taxon>
    </lineage>
</organism>
<evidence type="ECO:0008006" key="5">
    <source>
        <dbReference type="Google" id="ProtNLM"/>
    </source>
</evidence>
<evidence type="ECO:0000313" key="3">
    <source>
        <dbReference type="EMBL" id="KAG5537068.1"/>
    </source>
</evidence>
<keyword evidence="4" id="KW-1185">Reference proteome</keyword>
<dbReference type="InterPro" id="IPR015890">
    <property type="entry name" value="Chorismate_C"/>
</dbReference>
<proteinExistence type="predicted"/>
<sequence>MIGATPHGRYTLIGAQPAVEFVAKENFVTVIDGWEGSGRDDIVEDPMRPRMMEKWKPQPLVGLPDTFLCFHYCGWFGYFSYDTFRYVEKKLPFSSAPKDDRFLPDIDPGSFRFLHILHFFFAVNMTKEEYRLAAVKARNNIGVGDHVVLSRRFYRRIDTDPFTVYRQLWSEPFGTYLKGRGYALISKSQENLVFLKQDTRELSERLSCWDALQAALPSAVVCGAPKAKAMELIDQLEQSRRGPHGGGVGFVSFFGDMDMSASSDMILFPTGTGVAHIQVGIPVIRYHF</sequence>
<comment type="caution">
    <text evidence="3">The sequence shown here is derived from an EMBL/GenBank/DDBJ whole genome shotgun (WGS) entry which is preliminary data.</text>
</comment>
<dbReference type="Proteomes" id="UP000823749">
    <property type="component" value="Chromosome 8"/>
</dbReference>
<reference evidence="3" key="1">
    <citation type="submission" date="2020-08" db="EMBL/GenBank/DDBJ databases">
        <title>Plant Genome Project.</title>
        <authorList>
            <person name="Zhang R.-G."/>
        </authorList>
    </citation>
    <scope>NUCLEOTIDE SEQUENCE</scope>
    <source>
        <strain evidence="3">WSP0</strain>
        <tissue evidence="3">Leaf</tissue>
    </source>
</reference>
<dbReference type="Pfam" id="PF04715">
    <property type="entry name" value="Anth_synt_I_N"/>
    <property type="match status" value="1"/>
</dbReference>
<dbReference type="AlphaFoldDB" id="A0AAV6J8K7"/>
<dbReference type="EMBL" id="JACTNZ010000008">
    <property type="protein sequence ID" value="KAG5537068.1"/>
    <property type="molecule type" value="Genomic_DNA"/>
</dbReference>
<dbReference type="InterPro" id="IPR005801">
    <property type="entry name" value="ADC_synthase"/>
</dbReference>
<evidence type="ECO:0000259" key="1">
    <source>
        <dbReference type="Pfam" id="PF00425"/>
    </source>
</evidence>
<feature type="domain" description="Anthranilate synthase component I N-terminal" evidence="2">
    <location>
        <begin position="7"/>
        <end position="106"/>
    </location>
</feature>
<dbReference type="Pfam" id="PF00425">
    <property type="entry name" value="Chorismate_bind"/>
    <property type="match status" value="1"/>
</dbReference>
<dbReference type="PANTHER" id="PTHR11236">
    <property type="entry name" value="AMINOBENZOATE/ANTHRANILATE SYNTHASE"/>
    <property type="match status" value="1"/>
</dbReference>
<evidence type="ECO:0000313" key="4">
    <source>
        <dbReference type="Proteomes" id="UP000823749"/>
    </source>
</evidence>
<feature type="domain" description="Chorismate-utilising enzyme C-terminal" evidence="1">
    <location>
        <begin position="201"/>
        <end position="280"/>
    </location>
</feature>
<accession>A0AAV6J8K7</accession>
<dbReference type="PANTHER" id="PTHR11236:SF9">
    <property type="entry name" value="ANTHRANILATE SYNTHASE COMPONENT 1"/>
    <property type="match status" value="1"/>
</dbReference>
<protein>
    <recommendedName>
        <fullName evidence="5">Anthranilate synthase component I N-terminal domain-containing protein</fullName>
    </recommendedName>
</protein>
<dbReference type="InterPro" id="IPR019999">
    <property type="entry name" value="Anth_synth_I-like"/>
</dbReference>
<dbReference type="SUPFAM" id="SSF56322">
    <property type="entry name" value="ADC synthase"/>
    <property type="match status" value="1"/>
</dbReference>
<name>A0AAV6J8K7_9ERIC</name>